<dbReference type="Pfam" id="PF00733">
    <property type="entry name" value="Asn_synthase"/>
    <property type="match status" value="1"/>
</dbReference>
<dbReference type="AlphaFoldDB" id="A0A258FJC1"/>
<dbReference type="InterPro" id="IPR001962">
    <property type="entry name" value="Asn_synthase"/>
</dbReference>
<protein>
    <recommendedName>
        <fullName evidence="1">Asparagine synthetase domain-containing protein</fullName>
    </recommendedName>
</protein>
<dbReference type="SUPFAM" id="SSF52402">
    <property type="entry name" value="Adenine nucleotide alpha hydrolases-like"/>
    <property type="match status" value="1"/>
</dbReference>
<evidence type="ECO:0000313" key="3">
    <source>
        <dbReference type="Proteomes" id="UP000215595"/>
    </source>
</evidence>
<dbReference type="Proteomes" id="UP000215595">
    <property type="component" value="Unassembled WGS sequence"/>
</dbReference>
<name>A0A258FJC1_9CAUL</name>
<dbReference type="InterPro" id="IPR014729">
    <property type="entry name" value="Rossmann-like_a/b/a_fold"/>
</dbReference>
<dbReference type="Gene3D" id="3.40.50.620">
    <property type="entry name" value="HUPs"/>
    <property type="match status" value="1"/>
</dbReference>
<proteinExistence type="predicted"/>
<organism evidence="2 3">
    <name type="scientific">Brevundimonas subvibrioides</name>
    <dbReference type="NCBI Taxonomy" id="74313"/>
    <lineage>
        <taxon>Bacteria</taxon>
        <taxon>Pseudomonadati</taxon>
        <taxon>Pseudomonadota</taxon>
        <taxon>Alphaproteobacteria</taxon>
        <taxon>Caulobacterales</taxon>
        <taxon>Caulobacteraceae</taxon>
        <taxon>Brevundimonas</taxon>
    </lineage>
</organism>
<sequence>MAADCAIILVGDTPAALDALVAPVRQRLSRAGWSRKSHDPFIQVFAPTGGRLEAVRGLDGHGVLIGEVYDGDGHALSPRARGALGCRRLNAAHARAICAGYWGRYLLVRRVEGDVAVLRDPSGALDCVVWRKAGVTLISTSAAAVIDPWLPDGIALDWGAVAALVDRPGEHRHRLALTGLEAVAGGELRVIGEGVNRAHQIWRPADLYRDRASRPPPDLRGAVEGSVRALAGDRRWIAEVSGGLDSAIVAGVLTADQRRSVAAWVNHYVDQPEGDERAYARAVAGRHVFTLTEVRRDGLRLDAARLAACAETFRPAANDIDPDYNDDIADRIEAMGAWGSLTGQGGDAVFFQMPSLLIAVDEIWERRGRARAAILHRLARWLRRSVWPTALARDWRDEVRHRAVWDHPWLDDLANVPPAKAIQMSALAFCQTFQGPALRSRLGPCVNPLLSQPVMEAGLAISTVDLTWGGRDRAAARAAFADVLPSSILDRRSKGELGAYYGGAVAAHLAFLRDYLLGGALAEAGLIDPGLEDRLTRDALLWRGGHSQLLSLALTEAWVRRWRERLDRRTP</sequence>
<evidence type="ECO:0000259" key="1">
    <source>
        <dbReference type="Pfam" id="PF00733"/>
    </source>
</evidence>
<accession>A0A258FJC1</accession>
<evidence type="ECO:0000313" key="2">
    <source>
        <dbReference type="EMBL" id="OYX32635.1"/>
    </source>
</evidence>
<feature type="domain" description="Asparagine synthetase" evidence="1">
    <location>
        <begin position="219"/>
        <end position="559"/>
    </location>
</feature>
<dbReference type="EMBL" id="NCEB01000021">
    <property type="protein sequence ID" value="OYX32635.1"/>
    <property type="molecule type" value="Genomic_DNA"/>
</dbReference>
<comment type="caution">
    <text evidence="2">The sequence shown here is derived from an EMBL/GenBank/DDBJ whole genome shotgun (WGS) entry which is preliminary data.</text>
</comment>
<dbReference type="GO" id="GO:0004066">
    <property type="term" value="F:asparagine synthase (glutamine-hydrolyzing) activity"/>
    <property type="evidence" value="ECO:0007669"/>
    <property type="project" value="InterPro"/>
</dbReference>
<reference evidence="2 3" key="1">
    <citation type="submission" date="2017-03" db="EMBL/GenBank/DDBJ databases">
        <title>Lifting the veil on microbial sulfur biogeochemistry in mining wastewaters.</title>
        <authorList>
            <person name="Kantor R.S."/>
            <person name="Colenbrander Nelson T."/>
            <person name="Marshall S."/>
            <person name="Bennett D."/>
            <person name="Apte S."/>
            <person name="Camacho D."/>
            <person name="Thomas B.C."/>
            <person name="Warren L.A."/>
            <person name="Banfield J.F."/>
        </authorList>
    </citation>
    <scope>NUCLEOTIDE SEQUENCE [LARGE SCALE GENOMIC DNA]</scope>
    <source>
        <strain evidence="2">32-69-9</strain>
    </source>
</reference>
<gene>
    <name evidence="2" type="ORF">B7Z01_10755</name>
</gene>
<dbReference type="GO" id="GO:0006529">
    <property type="term" value="P:asparagine biosynthetic process"/>
    <property type="evidence" value="ECO:0007669"/>
    <property type="project" value="InterPro"/>
</dbReference>